<dbReference type="PANTHER" id="PTHR40866:SF1">
    <property type="entry name" value="BED-TYPE DOMAIN-CONTAINING PROTEIN"/>
    <property type="match status" value="1"/>
</dbReference>
<dbReference type="EMBL" id="NBNE01000896">
    <property type="protein sequence ID" value="OWZ16642.1"/>
    <property type="molecule type" value="Genomic_DNA"/>
</dbReference>
<proteinExistence type="predicted"/>
<comment type="caution">
    <text evidence="1">The sequence shown here is derived from an EMBL/GenBank/DDBJ whole genome shotgun (WGS) entry which is preliminary data.</text>
</comment>
<sequence length="140" mass="15803">MAALRSPNNRRELRRPTNLAPLRANATRWSSTFAMLERVCKKLQEDDLSMAAVRVLFDRIIEMYPVTKEHLSPDARIVHSPSFESGVVKVATNRVESLSEDETTALKPFELQMESPLLLVAVVHVALVNSPVRRTLPRPC</sequence>
<dbReference type="OrthoDB" id="125057at2759"/>
<keyword evidence="2" id="KW-1185">Reference proteome</keyword>
<evidence type="ECO:0000313" key="2">
    <source>
        <dbReference type="Proteomes" id="UP000198211"/>
    </source>
</evidence>
<name>A0A225WGK2_9STRA</name>
<dbReference type="PANTHER" id="PTHR40866">
    <property type="entry name" value="BED-TYPE DOMAIN-CONTAINING PROTEIN"/>
    <property type="match status" value="1"/>
</dbReference>
<evidence type="ECO:0000313" key="1">
    <source>
        <dbReference type="EMBL" id="OWZ16642.1"/>
    </source>
</evidence>
<dbReference type="Proteomes" id="UP000198211">
    <property type="component" value="Unassembled WGS sequence"/>
</dbReference>
<dbReference type="AlphaFoldDB" id="A0A225WGK2"/>
<gene>
    <name evidence="1" type="ORF">PHMEG_0009538</name>
</gene>
<reference evidence="2" key="1">
    <citation type="submission" date="2017-03" db="EMBL/GenBank/DDBJ databases">
        <title>Phytopthora megakarya and P. palmivora, two closely related causual agents of cacao black pod achieved similar genome size and gene model numbers by different mechanisms.</title>
        <authorList>
            <person name="Ali S."/>
            <person name="Shao J."/>
            <person name="Larry D.J."/>
            <person name="Kronmiller B."/>
            <person name="Shen D."/>
            <person name="Strem M.D."/>
            <person name="Melnick R.L."/>
            <person name="Guiltinan M.J."/>
            <person name="Tyler B.M."/>
            <person name="Meinhardt L.W."/>
            <person name="Bailey B.A."/>
        </authorList>
    </citation>
    <scope>NUCLEOTIDE SEQUENCE [LARGE SCALE GENOMIC DNA]</scope>
    <source>
        <strain evidence="2">zdho120</strain>
    </source>
</reference>
<protein>
    <submittedName>
        <fullName evidence="1">Uncharacterized protein</fullName>
    </submittedName>
</protein>
<accession>A0A225WGK2</accession>
<organism evidence="1 2">
    <name type="scientific">Phytophthora megakarya</name>
    <dbReference type="NCBI Taxonomy" id="4795"/>
    <lineage>
        <taxon>Eukaryota</taxon>
        <taxon>Sar</taxon>
        <taxon>Stramenopiles</taxon>
        <taxon>Oomycota</taxon>
        <taxon>Peronosporomycetes</taxon>
        <taxon>Peronosporales</taxon>
        <taxon>Peronosporaceae</taxon>
        <taxon>Phytophthora</taxon>
    </lineage>
</organism>